<feature type="domain" description="AB hydrolase-1" evidence="1">
    <location>
        <begin position="25"/>
        <end position="205"/>
    </location>
</feature>
<dbReference type="Gene3D" id="3.40.50.1820">
    <property type="entry name" value="alpha/beta hydrolase"/>
    <property type="match status" value="1"/>
</dbReference>
<gene>
    <name evidence="2" type="ORF">PMH09_00125</name>
</gene>
<proteinExistence type="predicted"/>
<evidence type="ECO:0000313" key="2">
    <source>
        <dbReference type="EMBL" id="MDJ1181587.1"/>
    </source>
</evidence>
<dbReference type="GO" id="GO:0016787">
    <property type="term" value="F:hydrolase activity"/>
    <property type="evidence" value="ECO:0007669"/>
    <property type="project" value="UniProtKB-KW"/>
</dbReference>
<dbReference type="InterPro" id="IPR000073">
    <property type="entry name" value="AB_hydrolase_1"/>
</dbReference>
<evidence type="ECO:0000313" key="3">
    <source>
        <dbReference type="Proteomes" id="UP001232992"/>
    </source>
</evidence>
<protein>
    <submittedName>
        <fullName evidence="2">Alpha/beta hydrolase</fullName>
    </submittedName>
</protein>
<dbReference type="RefSeq" id="WP_283756244.1">
    <property type="nucleotide sequence ID" value="NZ_JAQOSQ010000001.1"/>
</dbReference>
<dbReference type="PRINTS" id="PR00412">
    <property type="entry name" value="EPOXHYDRLASE"/>
</dbReference>
<dbReference type="InterPro" id="IPR029058">
    <property type="entry name" value="AB_hydrolase_fold"/>
</dbReference>
<sequence>MVTRKMLQCDRLQLSYREWSPGGEPILLLHGLADTSAVWSSLASFLEDNYHCVAPDLRGHGDSDKPETGYEFRHLIADLEALMKHLGWSSAHILAHSFSAKFIPIWAKERPDRFRSMILVDPFFIDKMPGWFSITFPLLYRILPFLQGMGPFQNYEEAETKAKQLKQYRGWSALQQEVFQASVEQKSDGSWGSKFTIAARNGTFTEVMKVAGLTQSLNVPTLFIKPEAGLNRSSWQFKPYQRYLNSLTMAEVPGNHWAFLVEPDAFNGVVAEFLATMANDRN</sequence>
<keyword evidence="3" id="KW-1185">Reference proteome</keyword>
<dbReference type="InterPro" id="IPR000639">
    <property type="entry name" value="Epox_hydrolase-like"/>
</dbReference>
<organism evidence="2 3">
    <name type="scientific">Roseofilum casamattae BLCC-M143</name>
    <dbReference type="NCBI Taxonomy" id="3022442"/>
    <lineage>
        <taxon>Bacteria</taxon>
        <taxon>Bacillati</taxon>
        <taxon>Cyanobacteriota</taxon>
        <taxon>Cyanophyceae</taxon>
        <taxon>Desertifilales</taxon>
        <taxon>Desertifilaceae</taxon>
        <taxon>Roseofilum</taxon>
        <taxon>Roseofilum casamattae</taxon>
    </lineage>
</organism>
<dbReference type="InterPro" id="IPR050266">
    <property type="entry name" value="AB_hydrolase_sf"/>
</dbReference>
<dbReference type="PANTHER" id="PTHR43798:SF33">
    <property type="entry name" value="HYDROLASE, PUTATIVE (AFU_ORTHOLOGUE AFUA_2G14860)-RELATED"/>
    <property type="match status" value="1"/>
</dbReference>
<comment type="caution">
    <text evidence="2">The sequence shown here is derived from an EMBL/GenBank/DDBJ whole genome shotgun (WGS) entry which is preliminary data.</text>
</comment>
<reference evidence="2 3" key="1">
    <citation type="submission" date="2023-01" db="EMBL/GenBank/DDBJ databases">
        <title>Novel diversity within Roseofilum (Cyanobacteria; Desertifilaceae) from marine benthic mats with descriptions of four novel species.</title>
        <authorList>
            <person name="Wang Y."/>
            <person name="Berthold D.E."/>
            <person name="Hu J."/>
            <person name="Lefler F.W."/>
            <person name="Laughinghouse H.D. IV."/>
        </authorList>
    </citation>
    <scope>NUCLEOTIDE SEQUENCE [LARGE SCALE GENOMIC DNA]</scope>
    <source>
        <strain evidence="2 3">BLCC-M143</strain>
    </source>
</reference>
<evidence type="ECO:0000259" key="1">
    <source>
        <dbReference type="Pfam" id="PF00561"/>
    </source>
</evidence>
<accession>A0ABT7BQV8</accession>
<name>A0ABT7BQV8_9CYAN</name>
<dbReference type="Proteomes" id="UP001232992">
    <property type="component" value="Unassembled WGS sequence"/>
</dbReference>
<dbReference type="SUPFAM" id="SSF53474">
    <property type="entry name" value="alpha/beta-Hydrolases"/>
    <property type="match status" value="1"/>
</dbReference>
<dbReference type="PANTHER" id="PTHR43798">
    <property type="entry name" value="MONOACYLGLYCEROL LIPASE"/>
    <property type="match status" value="1"/>
</dbReference>
<dbReference type="EMBL" id="JAQOSQ010000001">
    <property type="protein sequence ID" value="MDJ1181587.1"/>
    <property type="molecule type" value="Genomic_DNA"/>
</dbReference>
<dbReference type="Pfam" id="PF00561">
    <property type="entry name" value="Abhydrolase_1"/>
    <property type="match status" value="1"/>
</dbReference>
<keyword evidence="2" id="KW-0378">Hydrolase</keyword>